<organism evidence="2 3">
    <name type="scientific">Lutibaculum baratangense AMV1</name>
    <dbReference type="NCBI Taxonomy" id="631454"/>
    <lineage>
        <taxon>Bacteria</taxon>
        <taxon>Pseudomonadati</taxon>
        <taxon>Pseudomonadota</taxon>
        <taxon>Alphaproteobacteria</taxon>
        <taxon>Hyphomicrobiales</taxon>
        <taxon>Tepidamorphaceae</taxon>
        <taxon>Lutibaculum</taxon>
    </lineage>
</organism>
<dbReference type="Proteomes" id="UP000017819">
    <property type="component" value="Unassembled WGS sequence"/>
</dbReference>
<evidence type="ECO:0000313" key="3">
    <source>
        <dbReference type="Proteomes" id="UP000017819"/>
    </source>
</evidence>
<evidence type="ECO:0000313" key="2">
    <source>
        <dbReference type="EMBL" id="ESR22406.1"/>
    </source>
</evidence>
<proteinExistence type="predicted"/>
<sequence length="37" mass="4107">MGQGSRTPCEDREDMGPPDPAGTWRAPLRRRPVRSGL</sequence>
<reference evidence="2 3" key="1">
    <citation type="journal article" date="2014" name="Genome Announc.">
        <title>Draft Genome Sequence of Lutibaculum baratangense Strain AMV1T, Isolated from a Mud Volcano in Andamans, India.</title>
        <authorList>
            <person name="Singh A."/>
            <person name="Sreenivas A."/>
            <person name="Sathyanarayana Reddy G."/>
            <person name="Pinnaka A.K."/>
            <person name="Shivaji S."/>
        </authorList>
    </citation>
    <scope>NUCLEOTIDE SEQUENCE [LARGE SCALE GENOMIC DNA]</scope>
    <source>
        <strain evidence="2 3">AMV1</strain>
    </source>
</reference>
<feature type="compositionally biased region" description="Basic residues" evidence="1">
    <location>
        <begin position="27"/>
        <end position="37"/>
    </location>
</feature>
<evidence type="ECO:0000256" key="1">
    <source>
        <dbReference type="SAM" id="MobiDB-lite"/>
    </source>
</evidence>
<feature type="region of interest" description="Disordered" evidence="1">
    <location>
        <begin position="1"/>
        <end position="37"/>
    </location>
</feature>
<comment type="caution">
    <text evidence="2">The sequence shown here is derived from an EMBL/GenBank/DDBJ whole genome shotgun (WGS) entry which is preliminary data.</text>
</comment>
<protein>
    <submittedName>
        <fullName evidence="2">Uncharacterized protein</fullName>
    </submittedName>
</protein>
<keyword evidence="3" id="KW-1185">Reference proteome</keyword>
<gene>
    <name evidence="2" type="ORF">N177_4136</name>
</gene>
<dbReference type="AlphaFoldDB" id="V4R8B6"/>
<dbReference type="EMBL" id="AWXZ01000044">
    <property type="protein sequence ID" value="ESR22406.1"/>
    <property type="molecule type" value="Genomic_DNA"/>
</dbReference>
<name>V4R8B6_9HYPH</name>
<accession>V4R8B6</accession>